<keyword evidence="2" id="KW-0521">NADP</keyword>
<dbReference type="PANTHER" id="PTHR43765:SF2">
    <property type="entry name" value="2-DEHYDROPANTOATE 2-REDUCTASE"/>
    <property type="match status" value="1"/>
</dbReference>
<feature type="region of interest" description="Disordered" evidence="4">
    <location>
        <begin position="1"/>
        <end position="20"/>
    </location>
</feature>
<dbReference type="Gene3D" id="3.40.50.720">
    <property type="entry name" value="NAD(P)-binding Rossmann-like Domain"/>
    <property type="match status" value="1"/>
</dbReference>
<dbReference type="Pfam" id="PF08546">
    <property type="entry name" value="ApbA_C"/>
    <property type="match status" value="1"/>
</dbReference>
<comment type="caution">
    <text evidence="7">The sequence shown here is derived from an EMBL/GenBank/DDBJ whole genome shotgun (WGS) entry which is preliminary data.</text>
</comment>
<name>A0A8H3FRQ6_9LECA</name>
<dbReference type="AlphaFoldDB" id="A0A8H3FRQ6"/>
<dbReference type="GO" id="GO:0005739">
    <property type="term" value="C:mitochondrion"/>
    <property type="evidence" value="ECO:0007669"/>
    <property type="project" value="TreeGrafter"/>
</dbReference>
<dbReference type="Proteomes" id="UP000664521">
    <property type="component" value="Unassembled WGS sequence"/>
</dbReference>
<feature type="domain" description="Ketopantoate reductase C-terminal" evidence="6">
    <location>
        <begin position="310"/>
        <end position="443"/>
    </location>
</feature>
<dbReference type="InterPro" id="IPR008927">
    <property type="entry name" value="6-PGluconate_DH-like_C_sf"/>
</dbReference>
<proteinExistence type="inferred from homology"/>
<evidence type="ECO:0000256" key="3">
    <source>
        <dbReference type="ARBA" id="ARBA00023002"/>
    </source>
</evidence>
<reference evidence="7" key="1">
    <citation type="submission" date="2021-03" db="EMBL/GenBank/DDBJ databases">
        <authorList>
            <person name="Tagirdzhanova G."/>
        </authorList>
    </citation>
    <scope>NUCLEOTIDE SEQUENCE</scope>
</reference>
<organism evidence="7 8">
    <name type="scientific">Heterodermia speciosa</name>
    <dbReference type="NCBI Taxonomy" id="116794"/>
    <lineage>
        <taxon>Eukaryota</taxon>
        <taxon>Fungi</taxon>
        <taxon>Dikarya</taxon>
        <taxon>Ascomycota</taxon>
        <taxon>Pezizomycotina</taxon>
        <taxon>Lecanoromycetes</taxon>
        <taxon>OSLEUM clade</taxon>
        <taxon>Lecanoromycetidae</taxon>
        <taxon>Caliciales</taxon>
        <taxon>Physciaceae</taxon>
        <taxon>Heterodermia</taxon>
    </lineage>
</organism>
<evidence type="ECO:0000256" key="2">
    <source>
        <dbReference type="ARBA" id="ARBA00022857"/>
    </source>
</evidence>
<gene>
    <name evidence="7" type="ORF">HETSPECPRED_007772</name>
</gene>
<evidence type="ECO:0000259" key="5">
    <source>
        <dbReference type="Pfam" id="PF02558"/>
    </source>
</evidence>
<dbReference type="InterPro" id="IPR013752">
    <property type="entry name" value="KPA_reductase"/>
</dbReference>
<feature type="domain" description="Ketopantoate reductase N-terminal" evidence="5">
    <location>
        <begin position="183"/>
        <end position="274"/>
    </location>
</feature>
<evidence type="ECO:0000256" key="1">
    <source>
        <dbReference type="ARBA" id="ARBA00007870"/>
    </source>
</evidence>
<dbReference type="OrthoDB" id="73846at2759"/>
<dbReference type="GO" id="GO:0008677">
    <property type="term" value="F:2-dehydropantoate 2-reductase activity"/>
    <property type="evidence" value="ECO:0007669"/>
    <property type="project" value="TreeGrafter"/>
</dbReference>
<dbReference type="Pfam" id="PF02558">
    <property type="entry name" value="ApbA"/>
    <property type="match status" value="1"/>
</dbReference>
<dbReference type="SUPFAM" id="SSF48179">
    <property type="entry name" value="6-phosphogluconate dehydrogenase C-terminal domain-like"/>
    <property type="match status" value="1"/>
</dbReference>
<evidence type="ECO:0000313" key="7">
    <source>
        <dbReference type="EMBL" id="CAF9931016.1"/>
    </source>
</evidence>
<evidence type="ECO:0000259" key="6">
    <source>
        <dbReference type="Pfam" id="PF08546"/>
    </source>
</evidence>
<dbReference type="InterPro" id="IPR036291">
    <property type="entry name" value="NAD(P)-bd_dom_sf"/>
</dbReference>
<accession>A0A8H3FRQ6</accession>
<dbReference type="InterPro" id="IPR013332">
    <property type="entry name" value="KPR_N"/>
</dbReference>
<feature type="compositionally biased region" description="Basic residues" evidence="4">
    <location>
        <begin position="9"/>
        <end position="20"/>
    </location>
</feature>
<evidence type="ECO:0000256" key="4">
    <source>
        <dbReference type="SAM" id="MobiDB-lite"/>
    </source>
</evidence>
<protein>
    <recommendedName>
        <fullName evidence="9">2-dehydropantoate 2-reductase</fullName>
    </recommendedName>
</protein>
<dbReference type="Gene3D" id="1.10.1040.10">
    <property type="entry name" value="N-(1-d-carboxylethyl)-l-norvaline Dehydrogenase, domain 2"/>
    <property type="match status" value="1"/>
</dbReference>
<dbReference type="PANTHER" id="PTHR43765">
    <property type="entry name" value="2-DEHYDROPANTOATE 2-REDUCTASE-RELATED"/>
    <property type="match status" value="1"/>
</dbReference>
<dbReference type="InterPro" id="IPR050838">
    <property type="entry name" value="Ketopantoate_reductase"/>
</dbReference>
<keyword evidence="3" id="KW-0560">Oxidoreductase</keyword>
<dbReference type="InterPro" id="IPR013328">
    <property type="entry name" value="6PGD_dom2"/>
</dbReference>
<evidence type="ECO:0000313" key="8">
    <source>
        <dbReference type="Proteomes" id="UP000664521"/>
    </source>
</evidence>
<dbReference type="GO" id="GO:0050661">
    <property type="term" value="F:NADP binding"/>
    <property type="evidence" value="ECO:0007669"/>
    <property type="project" value="TreeGrafter"/>
</dbReference>
<evidence type="ECO:0008006" key="9">
    <source>
        <dbReference type="Google" id="ProtNLM"/>
    </source>
</evidence>
<comment type="similarity">
    <text evidence="1">Belongs to the ketopantoate reductase family.</text>
</comment>
<dbReference type="SUPFAM" id="SSF51735">
    <property type="entry name" value="NAD(P)-binding Rossmann-fold domains"/>
    <property type="match status" value="1"/>
</dbReference>
<dbReference type="EMBL" id="CAJPDS010000057">
    <property type="protein sequence ID" value="CAF9931016.1"/>
    <property type="molecule type" value="Genomic_DNA"/>
</dbReference>
<keyword evidence="8" id="KW-1185">Reference proteome</keyword>
<sequence>MGTSLKMGTHVRTRTKKPSPQKRIHVFGVDAIGLLVAHSLAGIPNRPPITFLTGSRSGFHRSEESERRIEVVTDGISDARSGFDIEYDHPYIETEPLYSSVGSSDPQIFDRVDTAERFRLADELNAVRATSAPELVLPVERSPVGEQTGAADTALDASRDVMRNEAVLPDFEQGKGYSSSSSDDQDFISNLIVSVPAIHLRCLRKIAHRLNKESVLLFLQNGMGFIDKVNEQVFPDPQTRPTYIVGVVSHIAARTKAYTVVHSGRGAIALGVMPRGEPGPIHSLSTSARYLLRTITRTPVLAAVAYDQMNILQYRLERLAIDCVIHPLTAVIECRNGELLANFHIARMMKLILAEISLVARSLPELQNVPNLQNRFDPGRLEFYVVSVARRTSQDESQMLQDIRAGRDTHIGFLNGYFIRKGEELGIRCVMNYMLKQMVQAKQRSVSNRDFERLPMESQDSLVLAGR</sequence>